<name>A0A518ELQ6_9BACT</name>
<sequence length="81" mass="8946">MDSRINSPGPVGPILPRKLGDRAPQQERNFILPRRSDAEDDEGASSEADSELLSPQPRREAPAVSRVRLEDEAGQRIDLRG</sequence>
<evidence type="ECO:0000313" key="3">
    <source>
        <dbReference type="Proteomes" id="UP000320390"/>
    </source>
</evidence>
<keyword evidence="3" id="KW-1185">Reference proteome</keyword>
<dbReference type="RefSeq" id="WP_145194461.1">
    <property type="nucleotide sequence ID" value="NZ_CP036434.1"/>
</dbReference>
<dbReference type="AlphaFoldDB" id="A0A518ELQ6"/>
<protein>
    <submittedName>
        <fullName evidence="2">Uncharacterized protein</fullName>
    </submittedName>
</protein>
<gene>
    <name evidence="2" type="ORF">Poly30_05290</name>
</gene>
<feature type="compositionally biased region" description="Acidic residues" evidence="1">
    <location>
        <begin position="38"/>
        <end position="50"/>
    </location>
</feature>
<proteinExistence type="predicted"/>
<accession>A0A518ELQ6</accession>
<dbReference type="Proteomes" id="UP000320390">
    <property type="component" value="Chromosome"/>
</dbReference>
<evidence type="ECO:0000256" key="1">
    <source>
        <dbReference type="SAM" id="MobiDB-lite"/>
    </source>
</evidence>
<feature type="compositionally biased region" description="Basic and acidic residues" evidence="1">
    <location>
        <begin position="57"/>
        <end position="81"/>
    </location>
</feature>
<reference evidence="2 3" key="1">
    <citation type="submission" date="2019-02" db="EMBL/GenBank/DDBJ databases">
        <title>Deep-cultivation of Planctomycetes and their phenomic and genomic characterization uncovers novel biology.</title>
        <authorList>
            <person name="Wiegand S."/>
            <person name="Jogler M."/>
            <person name="Boedeker C."/>
            <person name="Pinto D."/>
            <person name="Vollmers J."/>
            <person name="Rivas-Marin E."/>
            <person name="Kohn T."/>
            <person name="Peeters S.H."/>
            <person name="Heuer A."/>
            <person name="Rast P."/>
            <person name="Oberbeckmann S."/>
            <person name="Bunk B."/>
            <person name="Jeske O."/>
            <person name="Meyerdierks A."/>
            <person name="Storesund J.E."/>
            <person name="Kallscheuer N."/>
            <person name="Luecker S."/>
            <person name="Lage O.M."/>
            <person name="Pohl T."/>
            <person name="Merkel B.J."/>
            <person name="Hornburger P."/>
            <person name="Mueller R.-W."/>
            <person name="Bruemmer F."/>
            <person name="Labrenz M."/>
            <person name="Spormann A.M."/>
            <person name="Op den Camp H."/>
            <person name="Overmann J."/>
            <person name="Amann R."/>
            <person name="Jetten M.S.M."/>
            <person name="Mascher T."/>
            <person name="Medema M.H."/>
            <person name="Devos D.P."/>
            <person name="Kaster A.-K."/>
            <person name="Ovreas L."/>
            <person name="Rohde M."/>
            <person name="Galperin M.Y."/>
            <person name="Jogler C."/>
        </authorList>
    </citation>
    <scope>NUCLEOTIDE SEQUENCE [LARGE SCALE GENOMIC DNA]</scope>
    <source>
        <strain evidence="2 3">Poly30</strain>
    </source>
</reference>
<organism evidence="2 3">
    <name type="scientific">Saltatorellus ferox</name>
    <dbReference type="NCBI Taxonomy" id="2528018"/>
    <lineage>
        <taxon>Bacteria</taxon>
        <taxon>Pseudomonadati</taxon>
        <taxon>Planctomycetota</taxon>
        <taxon>Planctomycetia</taxon>
        <taxon>Planctomycetia incertae sedis</taxon>
        <taxon>Saltatorellus</taxon>
    </lineage>
</organism>
<feature type="region of interest" description="Disordered" evidence="1">
    <location>
        <begin position="1"/>
        <end position="81"/>
    </location>
</feature>
<dbReference type="EMBL" id="CP036434">
    <property type="protein sequence ID" value="QDV05034.1"/>
    <property type="molecule type" value="Genomic_DNA"/>
</dbReference>
<evidence type="ECO:0000313" key="2">
    <source>
        <dbReference type="EMBL" id="QDV05034.1"/>
    </source>
</evidence>